<accession>A0A8S4QTF2</accession>
<protein>
    <submittedName>
        <fullName evidence="2">Jg25646 protein</fullName>
    </submittedName>
</protein>
<proteinExistence type="predicted"/>
<feature type="region of interest" description="Disordered" evidence="1">
    <location>
        <begin position="10"/>
        <end position="41"/>
    </location>
</feature>
<sequence>SRRTFRIKRLSGSGAAAPAVNQPRGGFMARPRPPRPADRWAAPRCRSAGTLAWLMLIPLEIEDDERYTAYLDGLMALREENTSGLRASMRGRLAAYSGPLETMTTCRECYEREVRESSHVIGRSGYGLE</sequence>
<reference evidence="2" key="1">
    <citation type="submission" date="2022-03" db="EMBL/GenBank/DDBJ databases">
        <authorList>
            <person name="Lindestad O."/>
        </authorList>
    </citation>
    <scope>NUCLEOTIDE SEQUENCE</scope>
</reference>
<name>A0A8S4QTF2_9NEOP</name>
<organism evidence="2 3">
    <name type="scientific">Pararge aegeria aegeria</name>
    <dbReference type="NCBI Taxonomy" id="348720"/>
    <lineage>
        <taxon>Eukaryota</taxon>
        <taxon>Metazoa</taxon>
        <taxon>Ecdysozoa</taxon>
        <taxon>Arthropoda</taxon>
        <taxon>Hexapoda</taxon>
        <taxon>Insecta</taxon>
        <taxon>Pterygota</taxon>
        <taxon>Neoptera</taxon>
        <taxon>Endopterygota</taxon>
        <taxon>Lepidoptera</taxon>
        <taxon>Glossata</taxon>
        <taxon>Ditrysia</taxon>
        <taxon>Papilionoidea</taxon>
        <taxon>Nymphalidae</taxon>
        <taxon>Satyrinae</taxon>
        <taxon>Satyrini</taxon>
        <taxon>Parargina</taxon>
        <taxon>Pararge</taxon>
    </lineage>
</organism>
<dbReference type="EMBL" id="CAKXAJ010018469">
    <property type="protein sequence ID" value="CAH2217745.1"/>
    <property type="molecule type" value="Genomic_DNA"/>
</dbReference>
<evidence type="ECO:0000256" key="1">
    <source>
        <dbReference type="SAM" id="MobiDB-lite"/>
    </source>
</evidence>
<comment type="caution">
    <text evidence="2">The sequence shown here is derived from an EMBL/GenBank/DDBJ whole genome shotgun (WGS) entry which is preliminary data.</text>
</comment>
<gene>
    <name evidence="2" type="primary">jg25646</name>
    <name evidence="2" type="ORF">PAEG_LOCUS5627</name>
</gene>
<dbReference type="Proteomes" id="UP000838756">
    <property type="component" value="Unassembled WGS sequence"/>
</dbReference>
<evidence type="ECO:0000313" key="3">
    <source>
        <dbReference type="Proteomes" id="UP000838756"/>
    </source>
</evidence>
<evidence type="ECO:0000313" key="2">
    <source>
        <dbReference type="EMBL" id="CAH2217745.1"/>
    </source>
</evidence>
<keyword evidence="3" id="KW-1185">Reference proteome</keyword>
<dbReference type="AlphaFoldDB" id="A0A8S4QTF2"/>
<feature type="non-terminal residue" evidence="2">
    <location>
        <position position="1"/>
    </location>
</feature>